<accession>A0A2R6XIN2</accession>
<organism evidence="2 3">
    <name type="scientific">Marchantia polymorpha</name>
    <name type="common">Common liverwort</name>
    <name type="synonym">Marchantia aquatica</name>
    <dbReference type="NCBI Taxonomy" id="3197"/>
    <lineage>
        <taxon>Eukaryota</taxon>
        <taxon>Viridiplantae</taxon>
        <taxon>Streptophyta</taxon>
        <taxon>Embryophyta</taxon>
        <taxon>Marchantiophyta</taxon>
        <taxon>Marchantiopsida</taxon>
        <taxon>Marchantiidae</taxon>
        <taxon>Marchantiales</taxon>
        <taxon>Marchantiaceae</taxon>
        <taxon>Marchantia</taxon>
    </lineage>
</organism>
<keyword evidence="3" id="KW-1185">Reference proteome</keyword>
<evidence type="ECO:0000313" key="2">
    <source>
        <dbReference type="EMBL" id="PTQ45973.1"/>
    </source>
</evidence>
<dbReference type="OrthoDB" id="8299755at2759"/>
<dbReference type="AlphaFoldDB" id="A0A2R6XIN2"/>
<keyword evidence="1" id="KW-1133">Transmembrane helix</keyword>
<name>A0A2R6XIN2_MARPO</name>
<keyword evidence="1" id="KW-0812">Transmembrane</keyword>
<dbReference type="Gramene" id="Mp8g06220.1">
    <property type="protein sequence ID" value="Mp8g06220.1.cds"/>
    <property type="gene ID" value="Mp8g06220"/>
</dbReference>
<dbReference type="Proteomes" id="UP000244005">
    <property type="component" value="Unassembled WGS sequence"/>
</dbReference>
<evidence type="ECO:0000256" key="1">
    <source>
        <dbReference type="SAM" id="Phobius"/>
    </source>
</evidence>
<reference evidence="3" key="1">
    <citation type="journal article" date="2017" name="Cell">
        <title>Insights into land plant evolution garnered from the Marchantia polymorpha genome.</title>
        <authorList>
            <person name="Bowman J.L."/>
            <person name="Kohchi T."/>
            <person name="Yamato K.T."/>
            <person name="Jenkins J."/>
            <person name="Shu S."/>
            <person name="Ishizaki K."/>
            <person name="Yamaoka S."/>
            <person name="Nishihama R."/>
            <person name="Nakamura Y."/>
            <person name="Berger F."/>
            <person name="Adam C."/>
            <person name="Aki S.S."/>
            <person name="Althoff F."/>
            <person name="Araki T."/>
            <person name="Arteaga-Vazquez M.A."/>
            <person name="Balasubrmanian S."/>
            <person name="Barry K."/>
            <person name="Bauer D."/>
            <person name="Boehm C.R."/>
            <person name="Briginshaw L."/>
            <person name="Caballero-Perez J."/>
            <person name="Catarino B."/>
            <person name="Chen F."/>
            <person name="Chiyoda S."/>
            <person name="Chovatia M."/>
            <person name="Davies K.M."/>
            <person name="Delmans M."/>
            <person name="Demura T."/>
            <person name="Dierschke T."/>
            <person name="Dolan L."/>
            <person name="Dorantes-Acosta A.E."/>
            <person name="Eklund D.M."/>
            <person name="Florent S.N."/>
            <person name="Flores-Sandoval E."/>
            <person name="Fujiyama A."/>
            <person name="Fukuzawa H."/>
            <person name="Galik B."/>
            <person name="Grimanelli D."/>
            <person name="Grimwood J."/>
            <person name="Grossniklaus U."/>
            <person name="Hamada T."/>
            <person name="Haseloff J."/>
            <person name="Hetherington A.J."/>
            <person name="Higo A."/>
            <person name="Hirakawa Y."/>
            <person name="Hundley H.N."/>
            <person name="Ikeda Y."/>
            <person name="Inoue K."/>
            <person name="Inoue S.I."/>
            <person name="Ishida S."/>
            <person name="Jia Q."/>
            <person name="Kakita M."/>
            <person name="Kanazawa T."/>
            <person name="Kawai Y."/>
            <person name="Kawashima T."/>
            <person name="Kennedy M."/>
            <person name="Kinose K."/>
            <person name="Kinoshita T."/>
            <person name="Kohara Y."/>
            <person name="Koide E."/>
            <person name="Komatsu K."/>
            <person name="Kopischke S."/>
            <person name="Kubo M."/>
            <person name="Kyozuka J."/>
            <person name="Lagercrantz U."/>
            <person name="Lin S.S."/>
            <person name="Lindquist E."/>
            <person name="Lipzen A.M."/>
            <person name="Lu C.W."/>
            <person name="De Luna E."/>
            <person name="Martienssen R.A."/>
            <person name="Minamino N."/>
            <person name="Mizutani M."/>
            <person name="Mizutani M."/>
            <person name="Mochizuki N."/>
            <person name="Monte I."/>
            <person name="Mosher R."/>
            <person name="Nagasaki H."/>
            <person name="Nakagami H."/>
            <person name="Naramoto S."/>
            <person name="Nishitani K."/>
            <person name="Ohtani M."/>
            <person name="Okamoto T."/>
            <person name="Okumura M."/>
            <person name="Phillips J."/>
            <person name="Pollak B."/>
            <person name="Reinders A."/>
            <person name="Rovekamp M."/>
            <person name="Sano R."/>
            <person name="Sawa S."/>
            <person name="Schmid M.W."/>
            <person name="Shirakawa M."/>
            <person name="Solano R."/>
            <person name="Spunde A."/>
            <person name="Suetsugu N."/>
            <person name="Sugano S."/>
            <person name="Sugiyama A."/>
            <person name="Sun R."/>
            <person name="Suzuki Y."/>
            <person name="Takenaka M."/>
            <person name="Takezawa D."/>
            <person name="Tomogane H."/>
            <person name="Tsuzuki M."/>
            <person name="Ueda T."/>
            <person name="Umeda M."/>
            <person name="Ward J.M."/>
            <person name="Watanabe Y."/>
            <person name="Yazaki K."/>
            <person name="Yokoyama R."/>
            <person name="Yoshitake Y."/>
            <person name="Yotsui I."/>
            <person name="Zachgo S."/>
            <person name="Schmutz J."/>
        </authorList>
    </citation>
    <scope>NUCLEOTIDE SEQUENCE [LARGE SCALE GENOMIC DNA]</scope>
    <source>
        <strain evidence="3">Tak-1</strain>
    </source>
</reference>
<evidence type="ECO:0000313" key="3">
    <source>
        <dbReference type="Proteomes" id="UP000244005"/>
    </source>
</evidence>
<protein>
    <submittedName>
        <fullName evidence="2">Uncharacterized protein</fullName>
    </submittedName>
</protein>
<proteinExistence type="predicted"/>
<dbReference type="EMBL" id="KZ772685">
    <property type="protein sequence ID" value="PTQ45973.1"/>
    <property type="molecule type" value="Genomic_DNA"/>
</dbReference>
<keyword evidence="1" id="KW-0472">Membrane</keyword>
<sequence>MVEKKIVKKIRFGDSTNTVVWKKIQIWILTCWCFLTVGILLGSW</sequence>
<feature type="transmembrane region" description="Helical" evidence="1">
    <location>
        <begin position="24"/>
        <end position="42"/>
    </location>
</feature>
<gene>
    <name evidence="2" type="ORF">MARPO_0013s0168</name>
</gene>